<gene>
    <name evidence="2" type="ORF">PoB_001869800</name>
</gene>
<feature type="region of interest" description="Disordered" evidence="1">
    <location>
        <begin position="1"/>
        <end position="50"/>
    </location>
</feature>
<reference evidence="2 3" key="1">
    <citation type="journal article" date="2021" name="Elife">
        <title>Chloroplast acquisition without the gene transfer in kleptoplastic sea slugs, Plakobranchus ocellatus.</title>
        <authorList>
            <person name="Maeda T."/>
            <person name="Takahashi S."/>
            <person name="Yoshida T."/>
            <person name="Shimamura S."/>
            <person name="Takaki Y."/>
            <person name="Nagai Y."/>
            <person name="Toyoda A."/>
            <person name="Suzuki Y."/>
            <person name="Arimoto A."/>
            <person name="Ishii H."/>
            <person name="Satoh N."/>
            <person name="Nishiyama T."/>
            <person name="Hasebe M."/>
            <person name="Maruyama T."/>
            <person name="Minagawa J."/>
            <person name="Obokata J."/>
            <person name="Shigenobu S."/>
        </authorList>
    </citation>
    <scope>NUCLEOTIDE SEQUENCE [LARGE SCALE GENOMIC DNA]</scope>
</reference>
<evidence type="ECO:0000313" key="2">
    <source>
        <dbReference type="EMBL" id="GFN92192.1"/>
    </source>
</evidence>
<name>A0AAV3ZBT5_9GAST</name>
<comment type="caution">
    <text evidence="2">The sequence shown here is derived from an EMBL/GenBank/DDBJ whole genome shotgun (WGS) entry which is preliminary data.</text>
</comment>
<proteinExistence type="predicted"/>
<feature type="compositionally biased region" description="Basic and acidic residues" evidence="1">
    <location>
        <begin position="15"/>
        <end position="44"/>
    </location>
</feature>
<dbReference type="Proteomes" id="UP000735302">
    <property type="component" value="Unassembled WGS sequence"/>
</dbReference>
<dbReference type="EMBL" id="BLXT01002238">
    <property type="protein sequence ID" value="GFN92192.1"/>
    <property type="molecule type" value="Genomic_DNA"/>
</dbReference>
<sequence length="75" mass="8493">MSDLEVGEWIPDTDEERHFTDEENHPDPPSEKNNSHAPDPDVPKLADIGPTIPVPNFEQSLELVSNFHIYTPGWT</sequence>
<protein>
    <submittedName>
        <fullName evidence="2">Uncharacterized protein</fullName>
    </submittedName>
</protein>
<dbReference type="AlphaFoldDB" id="A0AAV3ZBT5"/>
<evidence type="ECO:0000256" key="1">
    <source>
        <dbReference type="SAM" id="MobiDB-lite"/>
    </source>
</evidence>
<evidence type="ECO:0000313" key="3">
    <source>
        <dbReference type="Proteomes" id="UP000735302"/>
    </source>
</evidence>
<organism evidence="2 3">
    <name type="scientific">Plakobranchus ocellatus</name>
    <dbReference type="NCBI Taxonomy" id="259542"/>
    <lineage>
        <taxon>Eukaryota</taxon>
        <taxon>Metazoa</taxon>
        <taxon>Spiralia</taxon>
        <taxon>Lophotrochozoa</taxon>
        <taxon>Mollusca</taxon>
        <taxon>Gastropoda</taxon>
        <taxon>Heterobranchia</taxon>
        <taxon>Euthyneura</taxon>
        <taxon>Panpulmonata</taxon>
        <taxon>Sacoglossa</taxon>
        <taxon>Placobranchoidea</taxon>
        <taxon>Plakobranchidae</taxon>
        <taxon>Plakobranchus</taxon>
    </lineage>
</organism>
<accession>A0AAV3ZBT5</accession>
<keyword evidence="3" id="KW-1185">Reference proteome</keyword>